<evidence type="ECO:0000256" key="1">
    <source>
        <dbReference type="SAM" id="MobiDB-lite"/>
    </source>
</evidence>
<keyword evidence="3" id="KW-1185">Reference proteome</keyword>
<dbReference type="EMBL" id="JAHWGI010000147">
    <property type="protein sequence ID" value="KAK3910159.1"/>
    <property type="molecule type" value="Genomic_DNA"/>
</dbReference>
<organism evidence="2 3">
    <name type="scientific">Frankliniella fusca</name>
    <dbReference type="NCBI Taxonomy" id="407009"/>
    <lineage>
        <taxon>Eukaryota</taxon>
        <taxon>Metazoa</taxon>
        <taxon>Ecdysozoa</taxon>
        <taxon>Arthropoda</taxon>
        <taxon>Hexapoda</taxon>
        <taxon>Insecta</taxon>
        <taxon>Pterygota</taxon>
        <taxon>Neoptera</taxon>
        <taxon>Paraneoptera</taxon>
        <taxon>Thysanoptera</taxon>
        <taxon>Terebrantia</taxon>
        <taxon>Thripoidea</taxon>
        <taxon>Thripidae</taxon>
        <taxon>Frankliniella</taxon>
    </lineage>
</organism>
<feature type="region of interest" description="Disordered" evidence="1">
    <location>
        <begin position="1"/>
        <end position="103"/>
    </location>
</feature>
<reference evidence="2" key="2">
    <citation type="journal article" date="2023" name="BMC Genomics">
        <title>Pest status, molecular evolution, and epigenetic factors derived from the genome assembly of Frankliniella fusca, a thysanopteran phytovirus vector.</title>
        <authorList>
            <person name="Catto M.A."/>
            <person name="Labadie P.E."/>
            <person name="Jacobson A.L."/>
            <person name="Kennedy G.G."/>
            <person name="Srinivasan R."/>
            <person name="Hunt B.G."/>
        </authorList>
    </citation>
    <scope>NUCLEOTIDE SEQUENCE</scope>
    <source>
        <strain evidence="2">PL_HMW_Pooled</strain>
    </source>
</reference>
<proteinExistence type="predicted"/>
<accession>A0AAE1L8Y1</accession>
<dbReference type="PANTHER" id="PTHR46289">
    <property type="entry name" value="52 KDA REPRESSOR OF THE INHIBITOR OF THE PROTEIN KINASE-LIKE PROTEIN-RELATED"/>
    <property type="match status" value="1"/>
</dbReference>
<evidence type="ECO:0000313" key="2">
    <source>
        <dbReference type="EMBL" id="KAK3910159.1"/>
    </source>
</evidence>
<dbReference type="SUPFAM" id="SSF53098">
    <property type="entry name" value="Ribonuclease H-like"/>
    <property type="match status" value="1"/>
</dbReference>
<comment type="caution">
    <text evidence="2">The sequence shown here is derived from an EMBL/GenBank/DDBJ whole genome shotgun (WGS) entry which is preliminary data.</text>
</comment>
<reference evidence="2" key="1">
    <citation type="submission" date="2021-07" db="EMBL/GenBank/DDBJ databases">
        <authorList>
            <person name="Catto M.A."/>
            <person name="Jacobson A."/>
            <person name="Kennedy G."/>
            <person name="Labadie P."/>
            <person name="Hunt B.G."/>
            <person name="Srinivasan R."/>
        </authorList>
    </citation>
    <scope>NUCLEOTIDE SEQUENCE</scope>
    <source>
        <strain evidence="2">PL_HMW_Pooled</strain>
        <tissue evidence="2">Head</tissue>
    </source>
</reference>
<feature type="compositionally biased region" description="Polar residues" evidence="1">
    <location>
        <begin position="1"/>
        <end position="14"/>
    </location>
</feature>
<feature type="compositionally biased region" description="Polar residues" evidence="1">
    <location>
        <begin position="39"/>
        <end position="67"/>
    </location>
</feature>
<dbReference type="InterPro" id="IPR012337">
    <property type="entry name" value="RNaseH-like_sf"/>
</dbReference>
<dbReference type="PANTHER" id="PTHR46289:SF14">
    <property type="entry name" value="DUF4371 DOMAIN-CONTAINING PROTEIN"/>
    <property type="match status" value="1"/>
</dbReference>
<evidence type="ECO:0000313" key="3">
    <source>
        <dbReference type="Proteomes" id="UP001219518"/>
    </source>
</evidence>
<dbReference type="Proteomes" id="UP001219518">
    <property type="component" value="Unassembled WGS sequence"/>
</dbReference>
<protein>
    <submittedName>
        <fullName evidence="2">52 kDa repressor of the inhibitor of the protein kinase</fullName>
    </submittedName>
</protein>
<feature type="compositionally biased region" description="Low complexity" evidence="1">
    <location>
        <begin position="68"/>
        <end position="77"/>
    </location>
</feature>
<gene>
    <name evidence="2" type="ORF">KUF71_000737</name>
</gene>
<name>A0AAE1L8Y1_9NEOP</name>
<dbReference type="InterPro" id="IPR052958">
    <property type="entry name" value="IFN-induced_PKR_regulator"/>
</dbReference>
<sequence length="864" mass="95812">MLSKHSVPSESSKASLKRTKSSSQSLLNYFTKKAKDNNSEQSPQNHEAVSSSGSLSDETHAHLQSPTVSGSVQSVSESESHDPSVPSPSADADESHSASASCCSTDLPTSTHLAAAPENSEKSLVSLYDIGLFVGKRDIDDQTKEKLLESPWTPPENYKFPRSEHTKLGKTVFRSINHTHLKRHHWLAVSDVHGGLYCKYCVLFAPLEVVRGTGRRSNVGSLVNSALKSFSKLYGKDGALDNHEKNKYHIDAVGAGKDFLHTYKSPPSNIVNRLNAQRLDAMQDNRNRLKPNLKTIVFCGQQNVSLRGHRDDGILMDEDQASQGSIVENDGNFRSLLRFRIEAGDENLKTHLEKSSSRSTYIGKNTQNGLILCCGEEICEKICDEARQSPWFAIIFDETTDGSRKELMSVSVRYLRNTCNKGTVVCEKFLCYVDCYQAIRPTDISESGEKRLTGKALGHIVIDLFCKFNLDLKNRCVGVGTDNCAVMASEVKGAVAEIQKHAPLAVRCPCLNHILNNSLKKSNSVLACKTAVTKMKEVISFSNGSAKLNEVFKRHLGQAMTGLCETRWSEKHDGTLQFCHSLPKICDALEEISSWETSETSSKAYSLLKSLCDAEFIISVFALGDILALTRPLSLFLQSPRVDSVAASDSVKDVLSVLEKKRTEVESSFHLLYERVTAVVSEIDVEIQAPRVARRQGNRANHPFSSPEEYFRRAVFIPILDATLTDLKGRLSDEVLESFNLRVLLPLSMDLVGVQGSPLTPEIRKQLDKLAQTYDDALLNKSYLLESEYTMWVQKWRRIKLQGGDIPESAIQTIDACDSDMYPSIHTLLKILATLPVSVATAERSFSTLRRVKCKDLAPNQNGR</sequence>
<dbReference type="AlphaFoldDB" id="A0AAE1L8Y1"/>